<evidence type="ECO:0000256" key="1">
    <source>
        <dbReference type="ARBA" id="ARBA00023015"/>
    </source>
</evidence>
<evidence type="ECO:0000313" key="6">
    <source>
        <dbReference type="Proteomes" id="UP000003160"/>
    </source>
</evidence>
<dbReference type="PRINTS" id="PR00032">
    <property type="entry name" value="HTHARAC"/>
</dbReference>
<dbReference type="HOGENOM" id="CLU_000445_88_2_10"/>
<keyword evidence="3" id="KW-0804">Transcription</keyword>
<reference evidence="5 6" key="1">
    <citation type="submission" date="2009-10" db="EMBL/GenBank/DDBJ databases">
        <authorList>
            <person name="Qin X."/>
            <person name="Bachman B."/>
            <person name="Battles P."/>
            <person name="Bell A."/>
            <person name="Bess C."/>
            <person name="Bickham C."/>
            <person name="Chaboub L."/>
            <person name="Chen D."/>
            <person name="Coyle M."/>
            <person name="Deiros D.R."/>
            <person name="Dinh H."/>
            <person name="Forbes L."/>
            <person name="Fowler G."/>
            <person name="Francisco L."/>
            <person name="Fu Q."/>
            <person name="Gubbala S."/>
            <person name="Hale W."/>
            <person name="Han Y."/>
            <person name="Hemphill L."/>
            <person name="Highlander S.K."/>
            <person name="Hirani K."/>
            <person name="Hogues M."/>
            <person name="Jackson L."/>
            <person name="Jakkamsetti A."/>
            <person name="Javaid M."/>
            <person name="Jiang H."/>
            <person name="Korchina V."/>
            <person name="Kovar C."/>
            <person name="Lara F."/>
            <person name="Lee S."/>
            <person name="Mata R."/>
            <person name="Mathew T."/>
            <person name="Moen C."/>
            <person name="Morales K."/>
            <person name="Munidasa M."/>
            <person name="Nazareth L."/>
            <person name="Ngo R."/>
            <person name="Nguyen L."/>
            <person name="Okwuonu G."/>
            <person name="Ongeri F."/>
            <person name="Patil S."/>
            <person name="Petrosino J."/>
            <person name="Pham C."/>
            <person name="Pham P."/>
            <person name="Pu L.-L."/>
            <person name="Puazo M."/>
            <person name="Raj R."/>
            <person name="Reid J."/>
            <person name="Rouhana J."/>
            <person name="Saada N."/>
            <person name="Shang Y."/>
            <person name="Simmons D."/>
            <person name="Thornton R."/>
            <person name="Warren J."/>
            <person name="Weissenberger G."/>
            <person name="Zhang J."/>
            <person name="Zhang L."/>
            <person name="Zhou C."/>
            <person name="Zhu D."/>
            <person name="Muzny D."/>
            <person name="Worley K."/>
            <person name="Gibbs R."/>
        </authorList>
    </citation>
    <scope>NUCLEOTIDE SEQUENCE [LARGE SCALE GENOMIC DNA]</scope>
    <source>
        <strain evidence="5 6">DSM 17361</strain>
    </source>
</reference>
<dbReference type="Pfam" id="PF12833">
    <property type="entry name" value="HTH_18"/>
    <property type="match status" value="1"/>
</dbReference>
<protein>
    <submittedName>
        <fullName evidence="5">Transcriptional regulator, AraC family</fullName>
    </submittedName>
</protein>
<dbReference type="PROSITE" id="PS01124">
    <property type="entry name" value="HTH_ARAC_FAMILY_2"/>
    <property type="match status" value="1"/>
</dbReference>
<evidence type="ECO:0000256" key="3">
    <source>
        <dbReference type="ARBA" id="ARBA00023163"/>
    </source>
</evidence>
<feature type="domain" description="HTH araC/xylS-type" evidence="4">
    <location>
        <begin position="195"/>
        <end position="293"/>
    </location>
</feature>
<name>D1PTD7_9BACT</name>
<dbReference type="SUPFAM" id="SSF46689">
    <property type="entry name" value="Homeodomain-like"/>
    <property type="match status" value="1"/>
</dbReference>
<comment type="caution">
    <text evidence="5">The sequence shown here is derived from an EMBL/GenBank/DDBJ whole genome shotgun (WGS) entry which is preliminary data.</text>
</comment>
<gene>
    <name evidence="5" type="ORF">HMPREF0645_0222</name>
</gene>
<dbReference type="AlphaFoldDB" id="D1PTD7"/>
<keyword evidence="1" id="KW-0805">Transcription regulation</keyword>
<dbReference type="SMART" id="SM00342">
    <property type="entry name" value="HTH_ARAC"/>
    <property type="match status" value="1"/>
</dbReference>
<dbReference type="PANTHER" id="PTHR43280">
    <property type="entry name" value="ARAC-FAMILY TRANSCRIPTIONAL REGULATOR"/>
    <property type="match status" value="1"/>
</dbReference>
<evidence type="ECO:0000256" key="2">
    <source>
        <dbReference type="ARBA" id="ARBA00023125"/>
    </source>
</evidence>
<keyword evidence="2" id="KW-0238">DNA-binding</keyword>
<dbReference type="Gene3D" id="1.10.10.60">
    <property type="entry name" value="Homeodomain-like"/>
    <property type="match status" value="1"/>
</dbReference>
<evidence type="ECO:0000313" key="5">
    <source>
        <dbReference type="EMBL" id="EFA45361.1"/>
    </source>
</evidence>
<dbReference type="InterPro" id="IPR020449">
    <property type="entry name" value="Tscrpt_reg_AraC-type_HTH"/>
</dbReference>
<dbReference type="InterPro" id="IPR037923">
    <property type="entry name" value="HTH-like"/>
</dbReference>
<dbReference type="InterPro" id="IPR018060">
    <property type="entry name" value="HTH_AraC"/>
</dbReference>
<dbReference type="OrthoDB" id="1372329at2"/>
<keyword evidence="6" id="KW-1185">Reference proteome</keyword>
<dbReference type="RefSeq" id="WP_007174571.1">
    <property type="nucleotide sequence ID" value="NZ_GG704782.1"/>
</dbReference>
<proteinExistence type="predicted"/>
<dbReference type="GO" id="GO:0003700">
    <property type="term" value="F:DNA-binding transcription factor activity"/>
    <property type="evidence" value="ECO:0007669"/>
    <property type="project" value="InterPro"/>
</dbReference>
<sequence>MNTIKLEKISVENTKREFPNIKYIDNDLVLIEDATKIKYANEPRRVTCKCFGLCTQGTAEYTLNTVKHTLRSGDIIIINNGQVISDYHQSDDFEGIALQISDAFFYEIFSSVHGLSMHFTFSRLHPVFHLNSEEKDNIITYFNLIKEKVAQTEHHFRRDTVRSLLQALIYDTAESIANFQQNSTMKNSRAETIFVSFIQKVEENFRDKRRVSWYARSLNITAKYLSETIKQVSMRTPNDWIDDYVVLEIRVLLRNSTKSIKEIAEYMNFPNQSFFGKYFKEHVGMSPSEYRKR</sequence>
<accession>D1PTD7</accession>
<dbReference type="InterPro" id="IPR009057">
    <property type="entry name" value="Homeodomain-like_sf"/>
</dbReference>
<dbReference type="GO" id="GO:0043565">
    <property type="term" value="F:sequence-specific DNA binding"/>
    <property type="evidence" value="ECO:0007669"/>
    <property type="project" value="InterPro"/>
</dbReference>
<evidence type="ECO:0000259" key="4">
    <source>
        <dbReference type="PROSITE" id="PS01124"/>
    </source>
</evidence>
<dbReference type="eggNOG" id="COG2169">
    <property type="taxonomic scope" value="Bacteria"/>
</dbReference>
<dbReference type="Proteomes" id="UP000003160">
    <property type="component" value="Unassembled WGS sequence"/>
</dbReference>
<dbReference type="PANTHER" id="PTHR43280:SF32">
    <property type="entry name" value="TRANSCRIPTIONAL REGULATORY PROTEIN"/>
    <property type="match status" value="1"/>
</dbReference>
<dbReference type="SUPFAM" id="SSF51215">
    <property type="entry name" value="Regulatory protein AraC"/>
    <property type="match status" value="1"/>
</dbReference>
<dbReference type="EMBL" id="ACKS01000014">
    <property type="protein sequence ID" value="EFA45361.1"/>
    <property type="molecule type" value="Genomic_DNA"/>
</dbReference>
<organism evidence="5 6">
    <name type="scientific">Hallella bergensis DSM 17361</name>
    <dbReference type="NCBI Taxonomy" id="585502"/>
    <lineage>
        <taxon>Bacteria</taxon>
        <taxon>Pseudomonadati</taxon>
        <taxon>Bacteroidota</taxon>
        <taxon>Bacteroidia</taxon>
        <taxon>Bacteroidales</taxon>
        <taxon>Prevotellaceae</taxon>
        <taxon>Hallella</taxon>
    </lineage>
</organism>